<evidence type="ECO:0000313" key="2">
    <source>
        <dbReference type="EMBL" id="OOR85823.1"/>
    </source>
</evidence>
<dbReference type="AlphaFoldDB" id="A0A1S9ZR10"/>
<feature type="domain" description="Ribbon-helix-helix protein CopG" evidence="1">
    <location>
        <begin position="5"/>
        <end position="44"/>
    </location>
</feature>
<dbReference type="InterPro" id="IPR010985">
    <property type="entry name" value="Ribbon_hlx_hlx"/>
</dbReference>
<name>A0A1S9ZR10_9GAMM</name>
<keyword evidence="3" id="KW-1185">Reference proteome</keyword>
<dbReference type="GO" id="GO:0006355">
    <property type="term" value="P:regulation of DNA-templated transcription"/>
    <property type="evidence" value="ECO:0007669"/>
    <property type="project" value="InterPro"/>
</dbReference>
<evidence type="ECO:0000259" key="1">
    <source>
        <dbReference type="Pfam" id="PF01402"/>
    </source>
</evidence>
<dbReference type="InterPro" id="IPR002145">
    <property type="entry name" value="CopG"/>
</dbReference>
<protein>
    <recommendedName>
        <fullName evidence="1">Ribbon-helix-helix protein CopG domain-containing protein</fullName>
    </recommendedName>
</protein>
<dbReference type="STRING" id="34060.B0181_11880"/>
<dbReference type="Pfam" id="PF01402">
    <property type="entry name" value="RHH_1"/>
    <property type="match status" value="1"/>
</dbReference>
<dbReference type="Gene3D" id="1.10.1220.10">
    <property type="entry name" value="Met repressor-like"/>
    <property type="match status" value="1"/>
</dbReference>
<dbReference type="Proteomes" id="UP000190435">
    <property type="component" value="Unassembled WGS sequence"/>
</dbReference>
<gene>
    <name evidence="2" type="ORF">B0181_11880</name>
</gene>
<organism evidence="2 3">
    <name type="scientific">Moraxella caviae</name>
    <dbReference type="NCBI Taxonomy" id="34060"/>
    <lineage>
        <taxon>Bacteria</taxon>
        <taxon>Pseudomonadati</taxon>
        <taxon>Pseudomonadota</taxon>
        <taxon>Gammaproteobacteria</taxon>
        <taxon>Moraxellales</taxon>
        <taxon>Moraxellaceae</taxon>
        <taxon>Moraxella</taxon>
    </lineage>
</organism>
<evidence type="ECO:0000313" key="3">
    <source>
        <dbReference type="Proteomes" id="UP000190435"/>
    </source>
</evidence>
<comment type="caution">
    <text evidence="2">The sequence shown here is derived from an EMBL/GenBank/DDBJ whole genome shotgun (WGS) entry which is preliminary data.</text>
</comment>
<sequence>MNKDKSFTIRVDENLLKTFQTIAKANDRPSAQLIRDFMREYVKKHRQAELSL</sequence>
<dbReference type="SUPFAM" id="SSF47598">
    <property type="entry name" value="Ribbon-helix-helix"/>
    <property type="match status" value="1"/>
</dbReference>
<accession>A0A1S9ZR10</accession>
<dbReference type="InterPro" id="IPR013321">
    <property type="entry name" value="Arc_rbn_hlx_hlx"/>
</dbReference>
<proteinExistence type="predicted"/>
<dbReference type="EMBL" id="MUXU01000117">
    <property type="protein sequence ID" value="OOR85823.1"/>
    <property type="molecule type" value="Genomic_DNA"/>
</dbReference>
<reference evidence="2 3" key="1">
    <citation type="submission" date="2017-02" db="EMBL/GenBank/DDBJ databases">
        <title>Draft genome sequence of Moraxella caviae CCUG 355 type strain.</title>
        <authorList>
            <person name="Engstrom-Jakobsson H."/>
            <person name="Salva-Serra F."/>
            <person name="Thorell K."/>
            <person name="Gonzales-Siles L."/>
            <person name="Karlsson R."/>
            <person name="Boulund F."/>
            <person name="Engstrand L."/>
            <person name="Moore E."/>
        </authorList>
    </citation>
    <scope>NUCLEOTIDE SEQUENCE [LARGE SCALE GENOMIC DNA]</scope>
    <source>
        <strain evidence="2 3">CCUG 355</strain>
    </source>
</reference>